<proteinExistence type="predicted"/>
<dbReference type="EMBL" id="OX596095">
    <property type="protein sequence ID" value="CAM9525563.1"/>
    <property type="molecule type" value="Genomic_DNA"/>
</dbReference>
<dbReference type="Proteomes" id="UP001162501">
    <property type="component" value="Chromosome 11"/>
</dbReference>
<reference evidence="1" key="2">
    <citation type="submission" date="2025-03" db="EMBL/GenBank/DDBJ databases">
        <authorList>
            <consortium name="ELIXIR-Norway"/>
            <consortium name="Elixir Norway"/>
        </authorList>
    </citation>
    <scope>NUCLEOTIDE SEQUENCE</scope>
</reference>
<evidence type="ECO:0000313" key="1">
    <source>
        <dbReference type="EMBL" id="CAM9525563.1"/>
    </source>
</evidence>
<gene>
    <name evidence="1" type="ORF">MRATA1EN22A_LOCUS3765</name>
</gene>
<reference evidence="1" key="1">
    <citation type="submission" date="2023-05" db="EMBL/GenBank/DDBJ databases">
        <authorList>
            <consortium name="ELIXIR-Norway"/>
        </authorList>
    </citation>
    <scope>NUCLEOTIDE SEQUENCE</scope>
</reference>
<protein>
    <submittedName>
        <fullName evidence="1">Uncharacterized protein</fullName>
    </submittedName>
</protein>
<accession>A0AC59YB35</accession>
<organism evidence="1 2">
    <name type="scientific">Rangifer tarandus platyrhynchus</name>
    <name type="common">Svalbard reindeer</name>
    <dbReference type="NCBI Taxonomy" id="3082113"/>
    <lineage>
        <taxon>Eukaryota</taxon>
        <taxon>Metazoa</taxon>
        <taxon>Chordata</taxon>
        <taxon>Craniata</taxon>
        <taxon>Vertebrata</taxon>
        <taxon>Euteleostomi</taxon>
        <taxon>Mammalia</taxon>
        <taxon>Eutheria</taxon>
        <taxon>Laurasiatheria</taxon>
        <taxon>Artiodactyla</taxon>
        <taxon>Ruminantia</taxon>
        <taxon>Pecora</taxon>
        <taxon>Cervidae</taxon>
        <taxon>Odocoileinae</taxon>
        <taxon>Rangifer</taxon>
    </lineage>
</organism>
<evidence type="ECO:0000313" key="2">
    <source>
        <dbReference type="Proteomes" id="UP001162501"/>
    </source>
</evidence>
<name>A0AC59YB35_RANTA</name>
<sequence length="164" mass="17028">MGQGAGRVSSDFCSCPQTPTLRALACGALEVGGGRGGGEPPGETGGWELIGCGGERTGLGVGPPGPPYLSQASGLSCLMGPVVKIACGLGRDTQMMSFLPFFFKLQCSTFAKHTSQFLGRDCHQFLQALQGILFHFLPPSWLPASILPTSQGTPPPTNVVDIHP</sequence>